<dbReference type="InterPro" id="IPR050288">
    <property type="entry name" value="Cellulose_deg_GH3"/>
</dbReference>
<keyword evidence="6" id="KW-1185">Reference proteome</keyword>
<reference evidence="5 6" key="1">
    <citation type="submission" date="2024-10" db="EMBL/GenBank/DDBJ databases">
        <title>The Natural Products Discovery Center: Release of the First 8490 Sequenced Strains for Exploring Actinobacteria Biosynthetic Diversity.</title>
        <authorList>
            <person name="Kalkreuter E."/>
            <person name="Kautsar S.A."/>
            <person name="Yang D."/>
            <person name="Bader C.D."/>
            <person name="Teijaro C.N."/>
            <person name="Fluegel L."/>
            <person name="Davis C.M."/>
            <person name="Simpson J.R."/>
            <person name="Lauterbach L."/>
            <person name="Steele A.D."/>
            <person name="Gui C."/>
            <person name="Meng S."/>
            <person name="Li G."/>
            <person name="Viehrig K."/>
            <person name="Ye F."/>
            <person name="Su P."/>
            <person name="Kiefer A.F."/>
            <person name="Nichols A."/>
            <person name="Cepeda A.J."/>
            <person name="Yan W."/>
            <person name="Fan B."/>
            <person name="Jiang Y."/>
            <person name="Adhikari A."/>
            <person name="Zheng C.-J."/>
            <person name="Schuster L."/>
            <person name="Cowan T.M."/>
            <person name="Smanski M.J."/>
            <person name="Chevrette M.G."/>
            <person name="De Carvalho L.P.S."/>
            <person name="Shen B."/>
        </authorList>
    </citation>
    <scope>NUCLEOTIDE SEQUENCE [LARGE SCALE GENOMIC DNA]</scope>
    <source>
        <strain evidence="5 6">NPDC000087</strain>
    </source>
</reference>
<dbReference type="PRINTS" id="PR00133">
    <property type="entry name" value="GLHYDRLASE3"/>
</dbReference>
<dbReference type="Gene3D" id="3.40.50.1700">
    <property type="entry name" value="Glycoside hydrolase family 3 C-terminal domain"/>
    <property type="match status" value="2"/>
</dbReference>
<dbReference type="Pfam" id="PF14310">
    <property type="entry name" value="Fn3-like"/>
    <property type="match status" value="1"/>
</dbReference>
<accession>A0ABW6WTD5</accession>
<comment type="similarity">
    <text evidence="1">Belongs to the glycosyl hydrolase 3 family.</text>
</comment>
<dbReference type="InterPro" id="IPR036881">
    <property type="entry name" value="Glyco_hydro_3_C_sf"/>
</dbReference>
<feature type="signal peptide" evidence="3">
    <location>
        <begin position="1"/>
        <end position="27"/>
    </location>
</feature>
<gene>
    <name evidence="5" type="ORF">ACFY35_44490</name>
</gene>
<keyword evidence="3" id="KW-0732">Signal</keyword>
<dbReference type="Pfam" id="PF00933">
    <property type="entry name" value="Glyco_hydro_3"/>
    <property type="match status" value="1"/>
</dbReference>
<protein>
    <submittedName>
        <fullName evidence="5">Beta-glucosidase</fullName>
    </submittedName>
</protein>
<evidence type="ECO:0000256" key="1">
    <source>
        <dbReference type="ARBA" id="ARBA00005336"/>
    </source>
</evidence>
<evidence type="ECO:0000313" key="6">
    <source>
        <dbReference type="Proteomes" id="UP001602245"/>
    </source>
</evidence>
<dbReference type="SUPFAM" id="SSF52279">
    <property type="entry name" value="Beta-D-glucan exohydrolase, C-terminal domain"/>
    <property type="match status" value="1"/>
</dbReference>
<dbReference type="EMBL" id="JBIAZU010000008">
    <property type="protein sequence ID" value="MFF5296539.1"/>
    <property type="molecule type" value="Genomic_DNA"/>
</dbReference>
<dbReference type="InterPro" id="IPR037524">
    <property type="entry name" value="PA14/GLEYA"/>
</dbReference>
<feature type="chain" id="PRO_5045459259" evidence="3">
    <location>
        <begin position="28"/>
        <end position="963"/>
    </location>
</feature>
<evidence type="ECO:0000256" key="3">
    <source>
        <dbReference type="SAM" id="SignalP"/>
    </source>
</evidence>
<keyword evidence="2" id="KW-0378">Hydrolase</keyword>
<dbReference type="PANTHER" id="PTHR42715:SF10">
    <property type="entry name" value="BETA-GLUCOSIDASE"/>
    <property type="match status" value="1"/>
</dbReference>
<dbReference type="SMART" id="SM01217">
    <property type="entry name" value="Fn3_like"/>
    <property type="match status" value="1"/>
</dbReference>
<dbReference type="InterPro" id="IPR001764">
    <property type="entry name" value="Glyco_hydro_3_N"/>
</dbReference>
<proteinExistence type="inferred from homology"/>
<dbReference type="InterPro" id="IPR017853">
    <property type="entry name" value="GH"/>
</dbReference>
<dbReference type="InterPro" id="IPR026891">
    <property type="entry name" value="Fn3-like"/>
</dbReference>
<organism evidence="5 6">
    <name type="scientific">Paractinoplanes globisporus</name>
    <dbReference type="NCBI Taxonomy" id="113565"/>
    <lineage>
        <taxon>Bacteria</taxon>
        <taxon>Bacillati</taxon>
        <taxon>Actinomycetota</taxon>
        <taxon>Actinomycetes</taxon>
        <taxon>Micromonosporales</taxon>
        <taxon>Micromonosporaceae</taxon>
        <taxon>Paractinoplanes</taxon>
    </lineage>
</organism>
<sequence>MRTSRWLRRAGAASAALLLIPALGSAAAPASSRPGGAWGSGTLTDPELISLVAEMTLAEKTAMVHGSSDTTCATTLPEGCVGQAGWIPGVPRIGVPPLRMTDGPAGVRLGHVETALPAPSGLAASFDTGDALAYGRTMGAAARATGQDVWLGPMINAVNFPTGGRNFETLGEDPYLAGALAAEQVRGAQGEGLIAELKHYIENDFENGRGSTSVTIDDQTLHETELLAFQAGIDAGAGSIMCSYNRINDLYGCGNDTTLQTILREQLAFTGFVQSDWGAVHKMTDLVRGTDIEQPSARNFTDAALADAVAHGTPAVAATADYPAYPAISAARWQQALDTALFHILSTMNKAGLLEGTRFGSHFTGTPAPWVPPRPQLASLRSGDAATARSLAAQSATLLKNSRQVLPLSPKDKVVVMGPSAVASYYGGGGSAHVIPYDGSASPYQALSSSSPKINYVPGYDLDGALVPSSALTAPDPAEGYPNWTLTDADAAFAGKPGLLRQQITTDPVAPGAQPVLAAGGTDQLDATVDASGLPAGTGWRWSGTLTAPANPGGTGWQLKVFVQNQAGSQLFIDGLTTAERRVNVNAYPAAPASSYAALGESARSHDLTNPALQQATYSAALAAGQKLHLDLRLVTGTQPAKIQLRWVPPDNAARSIAAAVAAASSAAKVVLFAYDEGTEGSDRGGSDQAAGLLLPGYQNDLITAVAAANPNTVVVLNTGDPVLMPWASSVAGILEMWYPGQEGGNATADVLLGRVDPGGRLPVTFPASAAETPMYDPACTDTSATGNCPRYPGVIGPSVYLAGSNATYRTLTGMADNGIYQGYRWYDKHGVTPLFPFGYGLSYTSFGYSGLRVSRSPGGAIDVTFTVRNTGSRAGSEVPQVYVGPSPDLPAPVQQAVRKLVGFDRVSLAPGRSTQVSFHVDRQQLSSWSAVAGRWLPGTGARIVTVGGSSRDPRLTATVVVH</sequence>
<evidence type="ECO:0000256" key="2">
    <source>
        <dbReference type="ARBA" id="ARBA00022801"/>
    </source>
</evidence>
<dbReference type="PANTHER" id="PTHR42715">
    <property type="entry name" value="BETA-GLUCOSIDASE"/>
    <property type="match status" value="1"/>
</dbReference>
<dbReference type="InterPro" id="IPR036962">
    <property type="entry name" value="Glyco_hydro_3_N_sf"/>
</dbReference>
<dbReference type="InterPro" id="IPR013783">
    <property type="entry name" value="Ig-like_fold"/>
</dbReference>
<dbReference type="SUPFAM" id="SSF51445">
    <property type="entry name" value="(Trans)glycosidases"/>
    <property type="match status" value="1"/>
</dbReference>
<feature type="domain" description="PA14" evidence="4">
    <location>
        <begin position="494"/>
        <end position="661"/>
    </location>
</feature>
<comment type="caution">
    <text evidence="5">The sequence shown here is derived from an EMBL/GenBank/DDBJ whole genome shotgun (WGS) entry which is preliminary data.</text>
</comment>
<evidence type="ECO:0000313" key="5">
    <source>
        <dbReference type="EMBL" id="MFF5296539.1"/>
    </source>
</evidence>
<dbReference type="PROSITE" id="PS51820">
    <property type="entry name" value="PA14"/>
    <property type="match status" value="1"/>
</dbReference>
<dbReference type="Proteomes" id="UP001602245">
    <property type="component" value="Unassembled WGS sequence"/>
</dbReference>
<dbReference type="RefSeq" id="WP_169516362.1">
    <property type="nucleotide sequence ID" value="NZ_JBIAZU010000008.1"/>
</dbReference>
<dbReference type="Gene3D" id="2.60.40.10">
    <property type="entry name" value="Immunoglobulins"/>
    <property type="match status" value="1"/>
</dbReference>
<dbReference type="Pfam" id="PF01915">
    <property type="entry name" value="Glyco_hydro_3_C"/>
    <property type="match status" value="1"/>
</dbReference>
<evidence type="ECO:0000259" key="4">
    <source>
        <dbReference type="PROSITE" id="PS51820"/>
    </source>
</evidence>
<name>A0ABW6WTD5_9ACTN</name>
<dbReference type="InterPro" id="IPR002772">
    <property type="entry name" value="Glyco_hydro_3_C"/>
</dbReference>
<dbReference type="Gene3D" id="3.20.20.300">
    <property type="entry name" value="Glycoside hydrolase, family 3, N-terminal domain"/>
    <property type="match status" value="1"/>
</dbReference>